<comment type="caution">
    <text evidence="1">The sequence shown here is derived from an EMBL/GenBank/DDBJ whole genome shotgun (WGS) entry which is preliminary data.</text>
</comment>
<accession>A0A1V3TZR6</accession>
<dbReference type="RefSeq" id="WP_069215890.1">
    <property type="nucleotide sequence ID" value="NZ_CP016378.1"/>
</dbReference>
<evidence type="ECO:0000313" key="2">
    <source>
        <dbReference type="Proteomes" id="UP000188947"/>
    </source>
</evidence>
<dbReference type="STRING" id="238.BBD35_04415"/>
<proteinExistence type="predicted"/>
<evidence type="ECO:0000313" key="1">
    <source>
        <dbReference type="EMBL" id="OOH94689.1"/>
    </source>
</evidence>
<keyword evidence="2" id="KW-1185">Reference proteome</keyword>
<sequence>MKNRLIYSLFFLGSLFFIGISCKNNATGGTKSIKNASYKIYNIDGEKGYNVTFDVSGNGEEPIAVVINRIRKEINPSDKRNNTYHVNVIAETRKIHGYRPQGTPQENGVIYKVNYTESFKPVTFTLK</sequence>
<dbReference type="EMBL" id="MPOG01000013">
    <property type="protein sequence ID" value="OOH94689.1"/>
    <property type="molecule type" value="Genomic_DNA"/>
</dbReference>
<evidence type="ECO:0008006" key="3">
    <source>
        <dbReference type="Google" id="ProtNLM"/>
    </source>
</evidence>
<organism evidence="1 2">
    <name type="scientific">Elizabethkingia meningoseptica</name>
    <name type="common">Chryseobacterium meningosepticum</name>
    <dbReference type="NCBI Taxonomy" id="238"/>
    <lineage>
        <taxon>Bacteria</taxon>
        <taxon>Pseudomonadati</taxon>
        <taxon>Bacteroidota</taxon>
        <taxon>Flavobacteriia</taxon>
        <taxon>Flavobacteriales</taxon>
        <taxon>Weeksellaceae</taxon>
        <taxon>Elizabethkingia</taxon>
    </lineage>
</organism>
<protein>
    <recommendedName>
        <fullName evidence="3">Lipoprotein</fullName>
    </recommendedName>
</protein>
<dbReference type="AlphaFoldDB" id="A0A1V3TZR6"/>
<gene>
    <name evidence="1" type="ORF">BMF97_11635</name>
</gene>
<dbReference type="PROSITE" id="PS51257">
    <property type="entry name" value="PROKAR_LIPOPROTEIN"/>
    <property type="match status" value="1"/>
</dbReference>
<name>A0A1V3TZR6_ELIME</name>
<dbReference type="Proteomes" id="UP000188947">
    <property type="component" value="Unassembled WGS sequence"/>
</dbReference>
<dbReference type="OrthoDB" id="1449585at2"/>
<reference evidence="1 2" key="1">
    <citation type="submission" date="2016-11" db="EMBL/GenBank/DDBJ databases">
        <title>Genome sequence and comparative genomic analysis of clinical strain Elizabethkingia meningoseptica 61421 PRCM.</title>
        <authorList>
            <person name="Wang M."/>
            <person name="Hu S."/>
            <person name="Cao L."/>
            <person name="Jiang T."/>
            <person name="Zhou Y."/>
            <person name="Ming D."/>
        </authorList>
    </citation>
    <scope>NUCLEOTIDE SEQUENCE [LARGE SCALE GENOMIC DNA]</scope>
    <source>
        <strain evidence="1 2">61421 PRCM</strain>
    </source>
</reference>
<dbReference type="eggNOG" id="ENOG502ZDI3">
    <property type="taxonomic scope" value="Bacteria"/>
</dbReference>